<evidence type="ECO:0000313" key="7">
    <source>
        <dbReference type="Proteomes" id="UP000015103"/>
    </source>
</evidence>
<comment type="similarity">
    <text evidence="2 3">Belongs to the peptidase M14 family.</text>
</comment>
<dbReference type="EMBL" id="ACPB03002805">
    <property type="status" value="NOT_ANNOTATED_CDS"/>
    <property type="molecule type" value="Genomic_DNA"/>
</dbReference>
<evidence type="ECO:0000256" key="2">
    <source>
        <dbReference type="ARBA" id="ARBA00005988"/>
    </source>
</evidence>
<evidence type="ECO:0000256" key="1">
    <source>
        <dbReference type="ARBA" id="ARBA00001947"/>
    </source>
</evidence>
<proteinExistence type="inferred from homology"/>
<accession>A0ABL0EC77</accession>
<comment type="cofactor">
    <cofactor evidence="1">
        <name>Zn(2+)</name>
        <dbReference type="ChEBI" id="CHEBI:29105"/>
    </cofactor>
</comment>
<feature type="compositionally biased region" description="Acidic residues" evidence="4">
    <location>
        <begin position="1"/>
        <end position="11"/>
    </location>
</feature>
<dbReference type="PROSITE" id="PS52035">
    <property type="entry name" value="PEPTIDASE_M14"/>
    <property type="match status" value="1"/>
</dbReference>
<evidence type="ECO:0000313" key="6">
    <source>
        <dbReference type="EnsemblMetazoa" id="RPRC012920.P112"/>
    </source>
</evidence>
<dbReference type="Gene3D" id="3.40.630.10">
    <property type="entry name" value="Zn peptidases"/>
    <property type="match status" value="1"/>
</dbReference>
<comment type="caution">
    <text evidence="3">Lacks conserved residue(s) required for the propagation of feature annotation.</text>
</comment>
<evidence type="ECO:0000256" key="3">
    <source>
        <dbReference type="PROSITE-ProRule" id="PRU01379"/>
    </source>
</evidence>
<dbReference type="PANTHER" id="PTHR12756:SF9">
    <property type="entry name" value="CYTOSOLIC CARBOXYPEPTIDASE 6"/>
    <property type="match status" value="1"/>
</dbReference>
<dbReference type="SUPFAM" id="SSF53187">
    <property type="entry name" value="Zn-dependent exopeptidases"/>
    <property type="match status" value="1"/>
</dbReference>
<evidence type="ECO:0000259" key="5">
    <source>
        <dbReference type="PROSITE" id="PS52035"/>
    </source>
</evidence>
<evidence type="ECO:0000256" key="4">
    <source>
        <dbReference type="SAM" id="MobiDB-lite"/>
    </source>
</evidence>
<keyword evidence="7" id="KW-1185">Reference proteome</keyword>
<feature type="domain" description="Peptidase M14" evidence="5">
    <location>
        <begin position="160"/>
        <end position="435"/>
    </location>
</feature>
<dbReference type="InterPro" id="IPR040626">
    <property type="entry name" value="Pepdidase_M14_N"/>
</dbReference>
<dbReference type="PANTHER" id="PTHR12756">
    <property type="entry name" value="CYTOSOLIC CARBOXYPEPTIDASE"/>
    <property type="match status" value="1"/>
</dbReference>
<dbReference type="InterPro" id="IPR000834">
    <property type="entry name" value="Peptidase_M14"/>
</dbReference>
<protein>
    <recommendedName>
        <fullName evidence="5">Peptidase M14 domain-containing protein</fullName>
    </recommendedName>
</protein>
<feature type="region of interest" description="Disordered" evidence="4">
    <location>
        <begin position="1"/>
        <end position="29"/>
    </location>
</feature>
<name>A0ABL0EC77_RHOPR</name>
<dbReference type="Pfam" id="PF00246">
    <property type="entry name" value="Peptidase_M14"/>
    <property type="match status" value="1"/>
</dbReference>
<dbReference type="Proteomes" id="UP000015103">
    <property type="component" value="Unassembled WGS sequence"/>
</dbReference>
<dbReference type="Gene3D" id="2.60.40.3120">
    <property type="match status" value="1"/>
</dbReference>
<sequence>MPESESEDSENEGTMGNVTRVVMRPPGHSGKAKKGHLCFDASFETGNLGLVELVSQYEYDLYIRPDTCNPRLRLWFNFTVDNTKPDQRVVFNIVNFGKKKNCFLEGMTPLVKSTSRPNWQRMPDENVFYHSSPYHSGNYVLSVAFNFDREEDVYQFALCYPYSYSRCQTHLDILEKKGLLHFQRELLGESLQNRRVDLITITHPKNMVPEGKRHVVVILSRVHPGESPASYVCQGLIDFLVSNHSVARALREKVIFKIIPMLNPDGVFLGNYRCSQVGQDLNRNWSKISKWMHPTVHAAYSYISSLDQDKNIELDIVLDLHAHSNLRGAFITGNTYNDVYRYERHIVFPKLLSQTVLGYEATHSVFNRDVNKSGTARRVLCDTMRDSVNCYSLIVSYFGYNNHSITSNFKYYTEDTYFKVGRNVVEALLEYYRTLGICERIKKKESKSSTSLRPVGSAIWRCRSSRVFERRRHSAPLAHRTLTLLGVLEQPKVASHRILSRPSRYYKGLTNRFKSFKKAQEYQNQPALSIIDFNRMTFT</sequence>
<dbReference type="EnsemblMetazoa" id="RPRC012920.R112">
    <property type="protein sequence ID" value="RPRC012920.P112"/>
    <property type="gene ID" value="RPRC012920"/>
</dbReference>
<dbReference type="Pfam" id="PF18027">
    <property type="entry name" value="Pepdidase_M14_N"/>
    <property type="match status" value="1"/>
</dbReference>
<reference evidence="6" key="1">
    <citation type="submission" date="2025-05" db="UniProtKB">
        <authorList>
            <consortium name="EnsemblMetazoa"/>
        </authorList>
    </citation>
    <scope>IDENTIFICATION</scope>
</reference>
<dbReference type="InterPro" id="IPR050821">
    <property type="entry name" value="Cytosolic_carboxypeptidase"/>
</dbReference>
<organism evidence="6 7">
    <name type="scientific">Rhodnius prolixus</name>
    <name type="common">Triatomid bug</name>
    <dbReference type="NCBI Taxonomy" id="13249"/>
    <lineage>
        <taxon>Eukaryota</taxon>
        <taxon>Metazoa</taxon>
        <taxon>Ecdysozoa</taxon>
        <taxon>Arthropoda</taxon>
        <taxon>Hexapoda</taxon>
        <taxon>Insecta</taxon>
        <taxon>Pterygota</taxon>
        <taxon>Neoptera</taxon>
        <taxon>Paraneoptera</taxon>
        <taxon>Hemiptera</taxon>
        <taxon>Heteroptera</taxon>
        <taxon>Panheteroptera</taxon>
        <taxon>Cimicomorpha</taxon>
        <taxon>Reduviidae</taxon>
        <taxon>Triatominae</taxon>
        <taxon>Rhodnius</taxon>
    </lineage>
</organism>